<evidence type="ECO:0000256" key="4">
    <source>
        <dbReference type="ARBA" id="ARBA00023159"/>
    </source>
</evidence>
<dbReference type="PANTHER" id="PTHR11019">
    <property type="entry name" value="HTH-TYPE TRANSCRIPTIONAL REGULATOR NIMR"/>
    <property type="match status" value="1"/>
</dbReference>
<organism evidence="7 8">
    <name type="scientific">Sphingomonas tagetis</name>
    <dbReference type="NCBI Taxonomy" id="2949092"/>
    <lineage>
        <taxon>Bacteria</taxon>
        <taxon>Pseudomonadati</taxon>
        <taxon>Pseudomonadota</taxon>
        <taxon>Alphaproteobacteria</taxon>
        <taxon>Sphingomonadales</taxon>
        <taxon>Sphingomonadaceae</taxon>
        <taxon>Sphingomonas</taxon>
    </lineage>
</organism>
<proteinExistence type="predicted"/>
<dbReference type="SMART" id="SM00342">
    <property type="entry name" value="HTH_ARAC"/>
    <property type="match status" value="1"/>
</dbReference>
<dbReference type="PANTHER" id="PTHR11019:SF159">
    <property type="entry name" value="TRANSCRIPTIONAL REGULATOR-RELATED"/>
    <property type="match status" value="1"/>
</dbReference>
<dbReference type="InterPro" id="IPR003313">
    <property type="entry name" value="AraC-bd"/>
</dbReference>
<dbReference type="InterPro" id="IPR014710">
    <property type="entry name" value="RmlC-like_jellyroll"/>
</dbReference>
<evidence type="ECO:0000256" key="5">
    <source>
        <dbReference type="ARBA" id="ARBA00023163"/>
    </source>
</evidence>
<dbReference type="SUPFAM" id="SSF46689">
    <property type="entry name" value="Homeodomain-like"/>
    <property type="match status" value="1"/>
</dbReference>
<evidence type="ECO:0000256" key="3">
    <source>
        <dbReference type="ARBA" id="ARBA00023125"/>
    </source>
</evidence>
<keyword evidence="3" id="KW-0238">DNA-binding</keyword>
<dbReference type="Gene3D" id="2.60.120.10">
    <property type="entry name" value="Jelly Rolls"/>
    <property type="match status" value="1"/>
</dbReference>
<dbReference type="Proteomes" id="UP001139451">
    <property type="component" value="Unassembled WGS sequence"/>
</dbReference>
<comment type="caution">
    <text evidence="7">The sequence shown here is derived from an EMBL/GenBank/DDBJ whole genome shotgun (WGS) entry which is preliminary data.</text>
</comment>
<evidence type="ECO:0000259" key="6">
    <source>
        <dbReference type="PROSITE" id="PS01124"/>
    </source>
</evidence>
<evidence type="ECO:0000313" key="8">
    <source>
        <dbReference type="Proteomes" id="UP001139451"/>
    </source>
</evidence>
<keyword evidence="4" id="KW-0010">Activator</keyword>
<dbReference type="InterPro" id="IPR011051">
    <property type="entry name" value="RmlC_Cupin_sf"/>
</dbReference>
<keyword evidence="8" id="KW-1185">Reference proteome</keyword>
<keyword evidence="1" id="KW-0678">Repressor</keyword>
<accession>A0A9X2HQT8</accession>
<dbReference type="RefSeq" id="WP_254293047.1">
    <property type="nucleotide sequence ID" value="NZ_JAMLDX010000007.1"/>
</dbReference>
<dbReference type="AlphaFoldDB" id="A0A9X2HQT8"/>
<sequence>MIRSADLPLDMAPVVAFEDRYGAGFVDPWHAHDRAQLSFALSGVLTVNTDDASFVLPPNRAVWIPPQMNHQTICRSEVVFQVIYIDPRFDAEGKACRVFEVSPLLRALIGEVATFDCHYEMEGREASIVRLLLDEVDRMPSVPVHAELPSDRRLRRVCEAILADPGDTRDIDYWAKHAGMARRTFTRSFREETGMGLATWRRQVRVMEAASRIAAGESITTVAYDVGYDSPSAFTAMFHRTFGATPSAYCRR</sequence>
<dbReference type="PROSITE" id="PS01124">
    <property type="entry name" value="HTH_ARAC_FAMILY_2"/>
    <property type="match status" value="1"/>
</dbReference>
<gene>
    <name evidence="7" type="ORF">M9978_10760</name>
</gene>
<dbReference type="FunFam" id="1.10.10.60:FF:000132">
    <property type="entry name" value="AraC family transcriptional regulator"/>
    <property type="match status" value="1"/>
</dbReference>
<dbReference type="EMBL" id="JAMLDX010000007">
    <property type="protein sequence ID" value="MCP3730910.1"/>
    <property type="molecule type" value="Genomic_DNA"/>
</dbReference>
<dbReference type="CDD" id="cd06124">
    <property type="entry name" value="cupin_NimR-like_N"/>
    <property type="match status" value="1"/>
</dbReference>
<dbReference type="Gene3D" id="1.10.10.60">
    <property type="entry name" value="Homeodomain-like"/>
    <property type="match status" value="1"/>
</dbReference>
<dbReference type="InterPro" id="IPR009057">
    <property type="entry name" value="Homeodomain-like_sf"/>
</dbReference>
<dbReference type="Pfam" id="PF12833">
    <property type="entry name" value="HTH_18"/>
    <property type="match status" value="1"/>
</dbReference>
<name>A0A9X2HQT8_9SPHN</name>
<dbReference type="InterPro" id="IPR018060">
    <property type="entry name" value="HTH_AraC"/>
</dbReference>
<protein>
    <submittedName>
        <fullName evidence="7">Helix-turn-helix transcriptional regulator</fullName>
    </submittedName>
</protein>
<evidence type="ECO:0000313" key="7">
    <source>
        <dbReference type="EMBL" id="MCP3730910.1"/>
    </source>
</evidence>
<evidence type="ECO:0000256" key="2">
    <source>
        <dbReference type="ARBA" id="ARBA00023015"/>
    </source>
</evidence>
<reference evidence="7" key="1">
    <citation type="submission" date="2022-05" db="EMBL/GenBank/DDBJ databases">
        <title>Sphingomonas sp. strain MG17 Genome sequencing and assembly.</title>
        <authorList>
            <person name="Kim I."/>
        </authorList>
    </citation>
    <scope>NUCLEOTIDE SEQUENCE</scope>
    <source>
        <strain evidence="7">MG17</strain>
    </source>
</reference>
<dbReference type="SUPFAM" id="SSF51182">
    <property type="entry name" value="RmlC-like cupins"/>
    <property type="match status" value="1"/>
</dbReference>
<keyword evidence="5" id="KW-0804">Transcription</keyword>
<dbReference type="GO" id="GO:0003700">
    <property type="term" value="F:DNA-binding transcription factor activity"/>
    <property type="evidence" value="ECO:0007669"/>
    <property type="project" value="InterPro"/>
</dbReference>
<dbReference type="PRINTS" id="PR00032">
    <property type="entry name" value="HTHARAC"/>
</dbReference>
<dbReference type="InterPro" id="IPR020449">
    <property type="entry name" value="Tscrpt_reg_AraC-type_HTH"/>
</dbReference>
<keyword evidence="2" id="KW-0805">Transcription regulation</keyword>
<dbReference type="Pfam" id="PF02311">
    <property type="entry name" value="AraC_binding"/>
    <property type="match status" value="1"/>
</dbReference>
<feature type="domain" description="HTH araC/xylS-type" evidence="6">
    <location>
        <begin position="155"/>
        <end position="252"/>
    </location>
</feature>
<evidence type="ECO:0000256" key="1">
    <source>
        <dbReference type="ARBA" id="ARBA00022491"/>
    </source>
</evidence>
<dbReference type="GO" id="GO:0043565">
    <property type="term" value="F:sequence-specific DNA binding"/>
    <property type="evidence" value="ECO:0007669"/>
    <property type="project" value="InterPro"/>
</dbReference>